<dbReference type="Proteomes" id="UP000202315">
    <property type="component" value="Segment"/>
</dbReference>
<evidence type="ECO:0000313" key="1">
    <source>
        <dbReference type="EMBL" id="AGA16169.1"/>
    </source>
</evidence>
<organism evidence="1 2">
    <name type="scientific">Thysanoplusia orichalcea nucleopolyhedrovirus</name>
    <dbReference type="NCBI Taxonomy" id="101850"/>
    <lineage>
        <taxon>Viruses</taxon>
        <taxon>Viruses incertae sedis</taxon>
        <taxon>Naldaviricetes</taxon>
        <taxon>Lefavirales</taxon>
        <taxon>Baculoviridae</taxon>
        <taxon>Alphabaculovirus</taxon>
        <taxon>Alphabaculovirus thorichlaceae</taxon>
    </lineage>
</organism>
<evidence type="ECO:0000313" key="2">
    <source>
        <dbReference type="Proteomes" id="UP000202315"/>
    </source>
</evidence>
<dbReference type="RefSeq" id="YP_007250425.1">
    <property type="nucleotide sequence ID" value="NC_019945.1"/>
</dbReference>
<gene>
    <name evidence="1" type="primary">lef-1</name>
</gene>
<dbReference type="GeneID" id="14340119"/>
<dbReference type="KEGG" id="vg:14340119"/>
<name>L0CJL2_9ABAC</name>
<proteinExistence type="predicted"/>
<dbReference type="PIRSF" id="PIRSF016433">
    <property type="entry name" value="Viral_DNA_prim"/>
    <property type="match status" value="1"/>
</dbReference>
<dbReference type="EMBL" id="JX467702">
    <property type="protein sequence ID" value="AGA16169.1"/>
    <property type="molecule type" value="Genomic_DNA"/>
</dbReference>
<sequence>MLLCSYTQNRVNLMWDAIAYNDARKYAFMTVNMRWIHADKYFDGAVQLYNFIVQNKVADVHIKSLDDGGGREWVIDADYKDCVDEQDLMLKIYIGATAFLLFYTADNVSRVMYTGNRGFHLWLKFTDRFKLTSSQSVRAHRFQAFEKPSKINCNDIRQGSFAYCVQEAVRLYVDNAQNSSDLQSLMLQYWPDIDRDIFCNPNKQIRAPHSYNYKGSKFSRCITKELLNKLKQR</sequence>
<protein>
    <submittedName>
        <fullName evidence="1">Lef-1 protein</fullName>
    </submittedName>
</protein>
<dbReference type="OrthoDB" id="18354at10239"/>
<keyword evidence="2" id="KW-1185">Reference proteome</keyword>
<accession>L0CJL2</accession>
<dbReference type="SUPFAM" id="SSF56747">
    <property type="entry name" value="Prim-pol domain"/>
    <property type="match status" value="1"/>
</dbReference>
<dbReference type="InterPro" id="IPR016658">
    <property type="entry name" value="DNA_primase_LEF1"/>
</dbReference>
<reference evidence="1 2" key="1">
    <citation type="journal article" date="2012" name="J. Virol.">
        <title>Genome of Thysanoplusia orichalcea multiple nucleopolyhedrovirus lacks the superoxide dismutase gene.</title>
        <authorList>
            <person name="Wang Y.S."/>
            <person name="Huang G.H."/>
            <person name="Cheng X.H."/>
            <person name="Wang X."/>
            <person name="Garretson T.A."/>
            <person name="Dai L.Y."/>
            <person name="Zhang C.X."/>
            <person name="Cheng X.W."/>
        </authorList>
    </citation>
    <scope>NUCLEOTIDE SEQUENCE [LARGE SCALE GENOMIC DNA]</scope>
    <source>
        <strain evidence="1">P2</strain>
    </source>
</reference>